<comment type="pathway">
    <text evidence="3">Metabolic intermediate biosynthesis; 1-deoxy-D-xylulose 5-phosphate biosynthesis; 1-deoxy-D-xylulose 5-phosphate from D-glyceraldehyde 3-phosphate and pyruvate: step 1/1.</text>
</comment>
<dbReference type="EC" id="2.2.1.7" evidence="6"/>
<name>A0A4U9U892_SERFO</name>
<evidence type="ECO:0000256" key="1">
    <source>
        <dbReference type="ARBA" id="ARBA00001946"/>
    </source>
</evidence>
<evidence type="ECO:0000256" key="10">
    <source>
        <dbReference type="ARBA" id="ARBA00022977"/>
    </source>
</evidence>
<dbReference type="InterPro" id="IPR020826">
    <property type="entry name" value="Transketolase_BS"/>
</dbReference>
<dbReference type="PROSITE" id="PS00802">
    <property type="entry name" value="TRANSKETOLASE_2"/>
    <property type="match status" value="1"/>
</dbReference>
<dbReference type="GO" id="GO:0046872">
    <property type="term" value="F:metal ion binding"/>
    <property type="evidence" value="ECO:0007669"/>
    <property type="project" value="UniProtKB-KW"/>
</dbReference>
<evidence type="ECO:0000256" key="8">
    <source>
        <dbReference type="ARBA" id="ARBA00022723"/>
    </source>
</evidence>
<feature type="domain" description="Transketolase-like pyrimidine-binding" evidence="13">
    <location>
        <begin position="1"/>
        <end position="119"/>
    </location>
</feature>
<evidence type="ECO:0000256" key="11">
    <source>
        <dbReference type="ARBA" id="ARBA00023052"/>
    </source>
</evidence>
<comment type="subunit">
    <text evidence="5">Homodimer.</text>
</comment>
<evidence type="ECO:0000256" key="7">
    <source>
        <dbReference type="ARBA" id="ARBA00022679"/>
    </source>
</evidence>
<keyword evidence="10" id="KW-0784">Thiamine biosynthesis</keyword>
<comment type="cofactor">
    <cofactor evidence="2">
        <name>thiamine diphosphate</name>
        <dbReference type="ChEBI" id="CHEBI:58937"/>
    </cofactor>
</comment>
<dbReference type="EMBL" id="CABEEZ010000054">
    <property type="protein sequence ID" value="VTR28019.1"/>
    <property type="molecule type" value="Genomic_DNA"/>
</dbReference>
<keyword evidence="11" id="KW-0786">Thiamine pyrophosphate</keyword>
<dbReference type="GO" id="GO:0008661">
    <property type="term" value="F:1-deoxy-D-xylulose-5-phosphate synthase activity"/>
    <property type="evidence" value="ECO:0007669"/>
    <property type="project" value="UniProtKB-EC"/>
</dbReference>
<dbReference type="GO" id="GO:0009228">
    <property type="term" value="P:thiamine biosynthetic process"/>
    <property type="evidence" value="ECO:0007669"/>
    <property type="project" value="UniProtKB-KW"/>
</dbReference>
<comment type="cofactor">
    <cofactor evidence="1">
        <name>Mg(2+)</name>
        <dbReference type="ChEBI" id="CHEBI:18420"/>
    </cofactor>
</comment>
<evidence type="ECO:0000256" key="12">
    <source>
        <dbReference type="ARBA" id="ARBA00023229"/>
    </source>
</evidence>
<evidence type="ECO:0000256" key="5">
    <source>
        <dbReference type="ARBA" id="ARBA00011738"/>
    </source>
</evidence>
<evidence type="ECO:0000259" key="13">
    <source>
        <dbReference type="SMART" id="SM00861"/>
    </source>
</evidence>
<keyword evidence="7 14" id="KW-0808">Transferase</keyword>
<keyword evidence="9" id="KW-0460">Magnesium</keyword>
<proteinExistence type="inferred from homology"/>
<dbReference type="InterPro" id="IPR029061">
    <property type="entry name" value="THDP-binding"/>
</dbReference>
<dbReference type="GO" id="GO:0019288">
    <property type="term" value="P:isopentenyl diphosphate biosynthetic process, methylerythritol 4-phosphate pathway"/>
    <property type="evidence" value="ECO:0007669"/>
    <property type="project" value="TreeGrafter"/>
</dbReference>
<dbReference type="InterPro" id="IPR033248">
    <property type="entry name" value="Transketolase_C"/>
</dbReference>
<dbReference type="Pfam" id="PF02780">
    <property type="entry name" value="Transketolase_C"/>
    <property type="match status" value="1"/>
</dbReference>
<dbReference type="GO" id="GO:0016114">
    <property type="term" value="P:terpenoid biosynthetic process"/>
    <property type="evidence" value="ECO:0007669"/>
    <property type="project" value="InterPro"/>
</dbReference>
<dbReference type="CDD" id="cd07033">
    <property type="entry name" value="TPP_PYR_DXS_TK_like"/>
    <property type="match status" value="1"/>
</dbReference>
<dbReference type="UniPathway" id="UPA00064">
    <property type="reaction ID" value="UER00091"/>
</dbReference>
<reference evidence="14" key="1">
    <citation type="submission" date="2019-05" db="EMBL/GenBank/DDBJ databases">
        <authorList>
            <consortium name="Pathogen Informatics"/>
        </authorList>
    </citation>
    <scope>NUCLEOTIDE SEQUENCE [LARGE SCALE GENOMIC DNA]</scope>
    <source>
        <strain evidence="14">NCTC12965</strain>
    </source>
</reference>
<dbReference type="AlphaFoldDB" id="A0A4U9U892"/>
<keyword evidence="12" id="KW-0414">Isoprene biosynthesis</keyword>
<accession>A0A4U9U892</accession>
<organism evidence="14">
    <name type="scientific">Serratia fonticola</name>
    <dbReference type="NCBI Taxonomy" id="47917"/>
    <lineage>
        <taxon>Bacteria</taxon>
        <taxon>Pseudomonadati</taxon>
        <taxon>Pseudomonadota</taxon>
        <taxon>Gammaproteobacteria</taxon>
        <taxon>Enterobacterales</taxon>
        <taxon>Yersiniaceae</taxon>
        <taxon>Serratia</taxon>
    </lineage>
</organism>
<comment type="similarity">
    <text evidence="4">Belongs to the transketolase family. DXPS subfamily.</text>
</comment>
<evidence type="ECO:0000256" key="3">
    <source>
        <dbReference type="ARBA" id="ARBA00004980"/>
    </source>
</evidence>
<dbReference type="InterPro" id="IPR005477">
    <property type="entry name" value="Dxylulose-5-P_synthase"/>
</dbReference>
<dbReference type="Gene3D" id="3.40.50.920">
    <property type="match status" value="1"/>
</dbReference>
<dbReference type="PANTHER" id="PTHR43322:SF5">
    <property type="entry name" value="1-DEOXY-D-XYLULOSE-5-PHOSPHATE SYNTHASE, CHLOROPLASTIC"/>
    <property type="match status" value="1"/>
</dbReference>
<sequence>MAIAEQHAVTFAAGLAIGGYKPVVAIYSTFLQRAYDQVIHDVAIQQLPVMFAIDRGGIVGADGQTHQGAFDISFLRCIPNMVIMTPSDENECRQMLYTGYHHNTGPSAVRYPRGNGTGAPLEPLAALPLGKGIVRREGEKIAILNFGTLLAEAAQVAEAMNATLVDMRFVKPLDEQLVLEMAASHEVLVTLEENAIMGGAGSGVNELLMAKRRVVPVLNIGLPDYFIPQGGQEEIRSDLGLDAAGIQRQIETWLA</sequence>
<evidence type="ECO:0000256" key="4">
    <source>
        <dbReference type="ARBA" id="ARBA00011081"/>
    </source>
</evidence>
<dbReference type="GO" id="GO:0005829">
    <property type="term" value="C:cytosol"/>
    <property type="evidence" value="ECO:0007669"/>
    <property type="project" value="TreeGrafter"/>
</dbReference>
<protein>
    <recommendedName>
        <fullName evidence="6">1-deoxy-D-xylulose-5-phosphate synthase</fullName>
        <ecNumber evidence="6">2.2.1.7</ecNumber>
    </recommendedName>
</protein>
<dbReference type="Pfam" id="PF02779">
    <property type="entry name" value="Transket_pyr"/>
    <property type="match status" value="1"/>
</dbReference>
<dbReference type="InterPro" id="IPR005475">
    <property type="entry name" value="Transketolase-like_Pyr-bd"/>
</dbReference>
<gene>
    <name evidence="14" type="primary">dxs_2</name>
    <name evidence="14" type="ORF">NCTC12965_02663</name>
</gene>
<evidence type="ECO:0000256" key="2">
    <source>
        <dbReference type="ARBA" id="ARBA00001964"/>
    </source>
</evidence>
<dbReference type="PANTHER" id="PTHR43322">
    <property type="entry name" value="1-D-DEOXYXYLULOSE 5-PHOSPHATE SYNTHASE-RELATED"/>
    <property type="match status" value="1"/>
</dbReference>
<dbReference type="InterPro" id="IPR009014">
    <property type="entry name" value="Transketo_C/PFOR_II"/>
</dbReference>
<dbReference type="SMART" id="SM00861">
    <property type="entry name" value="Transket_pyr"/>
    <property type="match status" value="1"/>
</dbReference>
<dbReference type="SUPFAM" id="SSF52518">
    <property type="entry name" value="Thiamin diphosphate-binding fold (THDP-binding)"/>
    <property type="match status" value="1"/>
</dbReference>
<evidence type="ECO:0000256" key="9">
    <source>
        <dbReference type="ARBA" id="ARBA00022842"/>
    </source>
</evidence>
<dbReference type="Gene3D" id="3.40.50.970">
    <property type="match status" value="1"/>
</dbReference>
<evidence type="ECO:0000256" key="6">
    <source>
        <dbReference type="ARBA" id="ARBA00013150"/>
    </source>
</evidence>
<dbReference type="FunFam" id="3.40.50.920:FF:000002">
    <property type="entry name" value="1-deoxy-D-xylulose-5-phosphate synthase"/>
    <property type="match status" value="1"/>
</dbReference>
<evidence type="ECO:0000313" key="14">
    <source>
        <dbReference type="EMBL" id="VTR28019.1"/>
    </source>
</evidence>
<keyword evidence="8" id="KW-0479">Metal-binding</keyword>
<dbReference type="SUPFAM" id="SSF52922">
    <property type="entry name" value="TK C-terminal domain-like"/>
    <property type="match status" value="1"/>
</dbReference>